<dbReference type="SUPFAM" id="SSF50199">
    <property type="entry name" value="Staphylococcal nuclease"/>
    <property type="match status" value="1"/>
</dbReference>
<dbReference type="RefSeq" id="WP_151150765.1">
    <property type="nucleotide sequence ID" value="NZ_WAIE01000003.1"/>
</dbReference>
<dbReference type="Proteomes" id="UP000438699">
    <property type="component" value="Unassembled WGS sequence"/>
</dbReference>
<dbReference type="InterPro" id="IPR035437">
    <property type="entry name" value="SNase_OB-fold_sf"/>
</dbReference>
<keyword evidence="6" id="KW-1185">Reference proteome</keyword>
<accession>A0A6N6N3L6</accession>
<proteinExistence type="predicted"/>
<dbReference type="InterPro" id="IPR016071">
    <property type="entry name" value="Staphylococal_nuclease_OB-fold"/>
</dbReference>
<feature type="domain" description="TNase-like" evidence="4">
    <location>
        <begin position="39"/>
        <end position="167"/>
    </location>
</feature>
<dbReference type="GO" id="GO:0016787">
    <property type="term" value="F:hydrolase activity"/>
    <property type="evidence" value="ECO:0007669"/>
    <property type="project" value="UniProtKB-KW"/>
</dbReference>
<dbReference type="EMBL" id="WAIE01000003">
    <property type="protein sequence ID" value="KAB1441673.1"/>
    <property type="molecule type" value="Genomic_DNA"/>
</dbReference>
<evidence type="ECO:0000259" key="4">
    <source>
        <dbReference type="PROSITE" id="PS50830"/>
    </source>
</evidence>
<dbReference type="GO" id="GO:0004519">
    <property type="term" value="F:endonuclease activity"/>
    <property type="evidence" value="ECO:0007669"/>
    <property type="project" value="UniProtKB-KW"/>
</dbReference>
<dbReference type="PANTHER" id="PTHR12302">
    <property type="entry name" value="EBNA2 BINDING PROTEIN P100"/>
    <property type="match status" value="1"/>
</dbReference>
<keyword evidence="3" id="KW-0378">Hydrolase</keyword>
<evidence type="ECO:0000313" key="6">
    <source>
        <dbReference type="Proteomes" id="UP000438699"/>
    </source>
</evidence>
<dbReference type="OrthoDB" id="4376109at2"/>
<dbReference type="Pfam" id="PF00565">
    <property type="entry name" value="SNase"/>
    <property type="match status" value="1"/>
</dbReference>
<keyword evidence="1" id="KW-0540">Nuclease</keyword>
<evidence type="ECO:0000313" key="5">
    <source>
        <dbReference type="EMBL" id="KAB1441673.1"/>
    </source>
</evidence>
<evidence type="ECO:0000256" key="3">
    <source>
        <dbReference type="ARBA" id="ARBA00022801"/>
    </source>
</evidence>
<name>A0A6N6N3L6_9BACT</name>
<reference evidence="5 6" key="1">
    <citation type="journal article" date="2017" name="Int. J. Syst. Evol. Microbiol.">
        <title>Desulfovibrio senegalensis sp. nov., a mesophilic sulfate reducer isolated from marine sediment.</title>
        <authorList>
            <person name="Thioye A."/>
            <person name="Gam Z.B.A."/>
            <person name="Mbengue M."/>
            <person name="Cayol J.L."/>
            <person name="Joseph-Bartoli M."/>
            <person name="Toure-Kane C."/>
            <person name="Labat M."/>
        </authorList>
    </citation>
    <scope>NUCLEOTIDE SEQUENCE [LARGE SCALE GENOMIC DNA]</scope>
    <source>
        <strain evidence="5 6">DSM 101509</strain>
    </source>
</reference>
<keyword evidence="2" id="KW-0255">Endonuclease</keyword>
<dbReference type="PANTHER" id="PTHR12302:SF3">
    <property type="entry name" value="SERINE_THREONINE-PROTEIN KINASE 31"/>
    <property type="match status" value="1"/>
</dbReference>
<dbReference type="SMART" id="SM00318">
    <property type="entry name" value="SNc"/>
    <property type="match status" value="1"/>
</dbReference>
<dbReference type="Gene3D" id="2.40.50.90">
    <property type="match status" value="1"/>
</dbReference>
<protein>
    <submittedName>
        <fullName evidence="5">Thermonuclease family protein</fullName>
    </submittedName>
</protein>
<comment type="caution">
    <text evidence="5">The sequence shown here is derived from an EMBL/GenBank/DDBJ whole genome shotgun (WGS) entry which is preliminary data.</text>
</comment>
<sequence>MSPESLRRAGLRFTFVFLLTAACLVATPRTKVSAGSPDKRENAIFLRAQDGDSLMVRLMNASRDVVSVRLIGVDCPEKGQQWGERARRFTRAFCNGAPLQLEYDQERMDRYGRTLAYVHTHKGMLNRQLVRNGLALSILVRPNRKHHESLKRAQREARAAKAGFWAQGGLDMTPWQWRRKHPRRQ</sequence>
<evidence type="ECO:0000256" key="1">
    <source>
        <dbReference type="ARBA" id="ARBA00022722"/>
    </source>
</evidence>
<evidence type="ECO:0000256" key="2">
    <source>
        <dbReference type="ARBA" id="ARBA00022759"/>
    </source>
</evidence>
<dbReference type="AlphaFoldDB" id="A0A6N6N3L6"/>
<dbReference type="PROSITE" id="PS50830">
    <property type="entry name" value="TNASE_3"/>
    <property type="match status" value="1"/>
</dbReference>
<gene>
    <name evidence="5" type="ORF">F8A88_08735</name>
</gene>
<dbReference type="PROSITE" id="PS51257">
    <property type="entry name" value="PROKAR_LIPOPROTEIN"/>
    <property type="match status" value="1"/>
</dbReference>
<organism evidence="5 6">
    <name type="scientific">Pseudodesulfovibrio senegalensis</name>
    <dbReference type="NCBI Taxonomy" id="1721087"/>
    <lineage>
        <taxon>Bacteria</taxon>
        <taxon>Pseudomonadati</taxon>
        <taxon>Thermodesulfobacteriota</taxon>
        <taxon>Desulfovibrionia</taxon>
        <taxon>Desulfovibrionales</taxon>
        <taxon>Desulfovibrionaceae</taxon>
    </lineage>
</organism>